<dbReference type="Proteomes" id="UP000037023">
    <property type="component" value="Unassembled WGS sequence"/>
</dbReference>
<evidence type="ECO:0000256" key="1">
    <source>
        <dbReference type="SAM" id="SignalP"/>
    </source>
</evidence>
<dbReference type="SUPFAM" id="SSF50370">
    <property type="entry name" value="Ricin B-like lectins"/>
    <property type="match status" value="1"/>
</dbReference>
<keyword evidence="1" id="KW-0732">Signal</keyword>
<dbReference type="InterPro" id="IPR035992">
    <property type="entry name" value="Ricin_B-like_lectins"/>
</dbReference>
<evidence type="ECO:0000313" key="4">
    <source>
        <dbReference type="Proteomes" id="UP000037023"/>
    </source>
</evidence>
<sequence>MRALKKLGAVGAASGILLMSAAVTPASAMEEYSVVRNAWSDQCLEVADWRMDDGAPVRQWPCHGGRNQQWRFIEMANGHTAIQNRNSNKCIDAPGGNYDNGTQLIQWDCHLRYNQQWLVMYSSEDPQAEISFWAPPNNQVIEIGAWSQTRGAAASMWSSNDGLNQKWNTAIVYG</sequence>
<dbReference type="SMART" id="SM00458">
    <property type="entry name" value="RICIN"/>
    <property type="match status" value="1"/>
</dbReference>
<feature type="domain" description="Ricin B lectin" evidence="2">
    <location>
        <begin position="30"/>
        <end position="170"/>
    </location>
</feature>
<dbReference type="InterPro" id="IPR000772">
    <property type="entry name" value="Ricin_B_lectin"/>
</dbReference>
<dbReference type="OrthoDB" id="4273937at2"/>
<gene>
    <name evidence="3" type="ORF">ADK34_23365</name>
</gene>
<protein>
    <recommendedName>
        <fullName evidence="2">Ricin B lectin domain-containing protein</fullName>
    </recommendedName>
</protein>
<feature type="chain" id="PRO_5005585248" description="Ricin B lectin domain-containing protein" evidence="1">
    <location>
        <begin position="29"/>
        <end position="174"/>
    </location>
</feature>
<evidence type="ECO:0000313" key="3">
    <source>
        <dbReference type="EMBL" id="KOG20666.1"/>
    </source>
</evidence>
<comment type="caution">
    <text evidence="3">The sequence shown here is derived from an EMBL/GenBank/DDBJ whole genome shotgun (WGS) entry which is preliminary data.</text>
</comment>
<dbReference type="EMBL" id="LGUP01000293">
    <property type="protein sequence ID" value="KOG20666.1"/>
    <property type="molecule type" value="Genomic_DNA"/>
</dbReference>
<proteinExistence type="predicted"/>
<organism evidence="3 4">
    <name type="scientific">Streptomyces viridochromogenes</name>
    <dbReference type="NCBI Taxonomy" id="1938"/>
    <lineage>
        <taxon>Bacteria</taxon>
        <taxon>Bacillati</taxon>
        <taxon>Actinomycetota</taxon>
        <taxon>Actinomycetes</taxon>
        <taxon>Kitasatosporales</taxon>
        <taxon>Streptomycetaceae</taxon>
        <taxon>Streptomyces</taxon>
    </lineage>
</organism>
<feature type="signal peptide" evidence="1">
    <location>
        <begin position="1"/>
        <end position="28"/>
    </location>
</feature>
<dbReference type="AlphaFoldDB" id="A0A0L8K426"/>
<dbReference type="PROSITE" id="PS50231">
    <property type="entry name" value="RICIN_B_LECTIN"/>
    <property type="match status" value="1"/>
</dbReference>
<reference evidence="3 4" key="1">
    <citation type="submission" date="2015-06" db="EMBL/GenBank/DDBJ databases">
        <authorList>
            <person name="Hoefler B.C."/>
            <person name="Straight P.D."/>
        </authorList>
    </citation>
    <scope>NUCLEOTIDE SEQUENCE [LARGE SCALE GENOMIC DNA]</scope>
    <source>
        <strain evidence="3 4">NRRL 3427</strain>
    </source>
</reference>
<dbReference type="CDD" id="cd00161">
    <property type="entry name" value="beta-trefoil_Ricin-like"/>
    <property type="match status" value="1"/>
</dbReference>
<dbReference type="Pfam" id="PF14200">
    <property type="entry name" value="RicinB_lectin_2"/>
    <property type="match status" value="1"/>
</dbReference>
<name>A0A0L8K426_STRVR</name>
<dbReference type="Gene3D" id="2.80.10.50">
    <property type="match status" value="1"/>
</dbReference>
<dbReference type="PATRIC" id="fig|1938.6.peg.5032"/>
<evidence type="ECO:0000259" key="2">
    <source>
        <dbReference type="SMART" id="SM00458"/>
    </source>
</evidence>
<dbReference type="RefSeq" id="WP_033201307.1">
    <property type="nucleotide sequence ID" value="NZ_LGUP01000293.1"/>
</dbReference>
<accession>A0A0L8K426</accession>